<sequence>MGWKDHKIKNLIKEINDMFEKVIKRVKGKEGGDLGRIIINHPEFNHAILVPLYKWSNINANRVMEAIERFLNSDENLPLDDQMSIIVGNISIPKGSGKTVPITRLSGTNSSIAIKRSLLRVENTNNHLCLPIAIGRTFVKLCSIVSLDEWRLITKDDPTTFNATEKVIKHRVMTGSFIRNIKTPTKNSYRTAMALTLCRKADIPTDRPLSLVDIKPFEDLLNVNIQVLSAKLCNKFCRVANVPGRKNIYLYLTQLENGENHFDGIGSINGVFGYGYFCETCLKPYKNKGKHACQTTSDVCGSNHCIIGDDTMSCFHCNRSCRSKECFDRHITKKDKRGRDEEKSMCDKVFQCKKCRKVIESSQRKPEQHRCREWKCQNCFKYQLGQHLCYQRMNVKPSSAVPRKYFFYDFETYQRDDIIQCKQGYVPDSPCEKKCTTDCRCTKCRICKNCSLSTCGLYEHKVFYAILQSTCENCGANDEDDEVTDQSKCFTCGSRCEKCMVLKKDQTTLPCPTTCGYRQRVFSGTDAAVKFCSHIMTPHYKNTVLIAHNAKGFDNYPVLNALIDHHGVRPNKILYNGSKIMYMHVAHGLDLTFIDSLNFIQMKLSKIPECFGLTELQKGYFPHLFSSPDVFNYKNGEWPASWYYGTDSMSEKALEAFMKWYDTKKNDRFDFQKELFKYCVSDVDILRRGCMKFRSLMMQVTSKTNDRGENIQGIDPFNYVTIASACQGVFRNLFLKEVYVTMIADQQTGVKSSCPSKYINDRLHIQLPDKDDWTLKEDIANRYSVWDTMFHKSDIALVPSEGYVTDAFSKASIQWLEWIMEKWRRKGRLVEIKHGLNGQEHREGPYRLDGFHVESLKKQPMSSWVSLI</sequence>
<dbReference type="InterPro" id="IPR012337">
    <property type="entry name" value="RNaseH-like_sf"/>
</dbReference>
<comment type="catalytic activity">
    <reaction evidence="8">
        <text>DNA(n) + a 2'-deoxyribonucleoside 5'-triphosphate = DNA(n+1) + diphosphate</text>
        <dbReference type="Rhea" id="RHEA:22508"/>
        <dbReference type="Rhea" id="RHEA-COMP:17339"/>
        <dbReference type="Rhea" id="RHEA-COMP:17340"/>
        <dbReference type="ChEBI" id="CHEBI:33019"/>
        <dbReference type="ChEBI" id="CHEBI:61560"/>
        <dbReference type="ChEBI" id="CHEBI:173112"/>
        <dbReference type="EC" id="2.7.7.7"/>
    </reaction>
</comment>
<evidence type="ECO:0000256" key="7">
    <source>
        <dbReference type="ARBA" id="ARBA00023125"/>
    </source>
</evidence>
<dbReference type="Gene3D" id="3.30.420.10">
    <property type="entry name" value="Ribonuclease H-like superfamily/Ribonuclease H"/>
    <property type="match status" value="1"/>
</dbReference>
<keyword evidence="4" id="KW-0548">Nucleotidyltransferase</keyword>
<dbReference type="Pfam" id="PF03175">
    <property type="entry name" value="DNA_pol_B_2"/>
    <property type="match status" value="1"/>
</dbReference>
<dbReference type="OrthoDB" id="6154771at2759"/>
<dbReference type="PANTHER" id="PTHR33568:SF3">
    <property type="entry name" value="DNA-DIRECTED DNA POLYMERASE"/>
    <property type="match status" value="1"/>
</dbReference>
<dbReference type="InterPro" id="IPR004868">
    <property type="entry name" value="DNA-dir_DNA_pol_B_mt/vir"/>
</dbReference>
<dbReference type="Proteomes" id="UP000507470">
    <property type="component" value="Unassembled WGS sequence"/>
</dbReference>
<keyword evidence="7" id="KW-0238">DNA-binding</keyword>
<dbReference type="PANTHER" id="PTHR33568">
    <property type="entry name" value="DNA POLYMERASE"/>
    <property type="match status" value="1"/>
</dbReference>
<proteinExistence type="inferred from homology"/>
<evidence type="ECO:0000256" key="5">
    <source>
        <dbReference type="ARBA" id="ARBA00022705"/>
    </source>
</evidence>
<keyword evidence="5" id="KW-0235">DNA replication</keyword>
<evidence type="ECO:0000256" key="8">
    <source>
        <dbReference type="ARBA" id="ARBA00049244"/>
    </source>
</evidence>
<gene>
    <name evidence="10" type="ORF">MCOR_54531</name>
</gene>
<dbReference type="AlphaFoldDB" id="A0A6J8ERE1"/>
<dbReference type="GO" id="GO:0000166">
    <property type="term" value="F:nucleotide binding"/>
    <property type="evidence" value="ECO:0007669"/>
    <property type="project" value="InterPro"/>
</dbReference>
<evidence type="ECO:0000256" key="6">
    <source>
        <dbReference type="ARBA" id="ARBA00022932"/>
    </source>
</evidence>
<comment type="similarity">
    <text evidence="1">Belongs to the DNA polymerase type-B family.</text>
</comment>
<dbReference type="GO" id="GO:0006260">
    <property type="term" value="P:DNA replication"/>
    <property type="evidence" value="ECO:0007669"/>
    <property type="project" value="UniProtKB-KW"/>
</dbReference>
<evidence type="ECO:0000256" key="4">
    <source>
        <dbReference type="ARBA" id="ARBA00022695"/>
    </source>
</evidence>
<keyword evidence="11" id="KW-1185">Reference proteome</keyword>
<organism evidence="10 11">
    <name type="scientific">Mytilus coruscus</name>
    <name type="common">Sea mussel</name>
    <dbReference type="NCBI Taxonomy" id="42192"/>
    <lineage>
        <taxon>Eukaryota</taxon>
        <taxon>Metazoa</taxon>
        <taxon>Spiralia</taxon>
        <taxon>Lophotrochozoa</taxon>
        <taxon>Mollusca</taxon>
        <taxon>Bivalvia</taxon>
        <taxon>Autobranchia</taxon>
        <taxon>Pteriomorphia</taxon>
        <taxon>Mytilida</taxon>
        <taxon>Mytiloidea</taxon>
        <taxon>Mytilidae</taxon>
        <taxon>Mytilinae</taxon>
        <taxon>Mytilus</taxon>
    </lineage>
</organism>
<dbReference type="GO" id="GO:0003887">
    <property type="term" value="F:DNA-directed DNA polymerase activity"/>
    <property type="evidence" value="ECO:0007669"/>
    <property type="project" value="UniProtKB-KW"/>
</dbReference>
<dbReference type="EMBL" id="CACVKT020009600">
    <property type="protein sequence ID" value="CAC5422483.1"/>
    <property type="molecule type" value="Genomic_DNA"/>
</dbReference>
<keyword evidence="6" id="KW-0239">DNA-directed DNA polymerase</keyword>
<dbReference type="EC" id="2.7.7.7" evidence="2"/>
<protein>
    <recommendedName>
        <fullName evidence="2">DNA-directed DNA polymerase</fullName>
        <ecNumber evidence="2">2.7.7.7</ecNumber>
    </recommendedName>
</protein>
<evidence type="ECO:0000256" key="3">
    <source>
        <dbReference type="ARBA" id="ARBA00022679"/>
    </source>
</evidence>
<evidence type="ECO:0000313" key="10">
    <source>
        <dbReference type="EMBL" id="CAC5422483.1"/>
    </source>
</evidence>
<evidence type="ECO:0000256" key="1">
    <source>
        <dbReference type="ARBA" id="ARBA00005755"/>
    </source>
</evidence>
<evidence type="ECO:0000259" key="9">
    <source>
        <dbReference type="Pfam" id="PF03175"/>
    </source>
</evidence>
<reference evidence="10 11" key="1">
    <citation type="submission" date="2020-06" db="EMBL/GenBank/DDBJ databases">
        <authorList>
            <person name="Li R."/>
            <person name="Bekaert M."/>
        </authorList>
    </citation>
    <scope>NUCLEOTIDE SEQUENCE [LARGE SCALE GENOMIC DNA]</scope>
    <source>
        <strain evidence="11">wild</strain>
    </source>
</reference>
<dbReference type="GO" id="GO:0003677">
    <property type="term" value="F:DNA binding"/>
    <property type="evidence" value="ECO:0007669"/>
    <property type="project" value="UniProtKB-KW"/>
</dbReference>
<keyword evidence="3" id="KW-0808">Transferase</keyword>
<dbReference type="InterPro" id="IPR036397">
    <property type="entry name" value="RNaseH_sf"/>
</dbReference>
<evidence type="ECO:0000256" key="2">
    <source>
        <dbReference type="ARBA" id="ARBA00012417"/>
    </source>
</evidence>
<evidence type="ECO:0000313" key="11">
    <source>
        <dbReference type="Proteomes" id="UP000507470"/>
    </source>
</evidence>
<feature type="domain" description="DNA-directed DNA polymerase family B mitochondria/virus" evidence="9">
    <location>
        <begin position="540"/>
        <end position="737"/>
    </location>
</feature>
<name>A0A6J8ERE1_MYTCO</name>
<dbReference type="SUPFAM" id="SSF53098">
    <property type="entry name" value="Ribonuclease H-like"/>
    <property type="match status" value="1"/>
</dbReference>
<accession>A0A6J8ERE1</accession>